<evidence type="ECO:0000313" key="2">
    <source>
        <dbReference type="EMBL" id="KAJ5087153.1"/>
    </source>
</evidence>
<dbReference type="GO" id="GO:0005975">
    <property type="term" value="P:carbohydrate metabolic process"/>
    <property type="evidence" value="ECO:0007669"/>
    <property type="project" value="InterPro"/>
</dbReference>
<dbReference type="InterPro" id="IPR001360">
    <property type="entry name" value="Glyco_hydro_1"/>
</dbReference>
<dbReference type="EMBL" id="JAPQKH010000007">
    <property type="protein sequence ID" value="KAJ5087153.1"/>
    <property type="molecule type" value="Genomic_DNA"/>
</dbReference>
<dbReference type="FunFam" id="3.20.20.80:FF:000182">
    <property type="entry name" value="Beta-glucosidase 1A"/>
    <property type="match status" value="1"/>
</dbReference>
<dbReference type="SUPFAM" id="SSF51445">
    <property type="entry name" value="(Trans)glycosidases"/>
    <property type="match status" value="1"/>
</dbReference>
<evidence type="ECO:0000313" key="3">
    <source>
        <dbReference type="Proteomes" id="UP001149165"/>
    </source>
</evidence>
<evidence type="ECO:0000256" key="1">
    <source>
        <dbReference type="RuleBase" id="RU003690"/>
    </source>
</evidence>
<dbReference type="PANTHER" id="PTHR10353">
    <property type="entry name" value="GLYCOSYL HYDROLASE"/>
    <property type="match status" value="1"/>
</dbReference>
<dbReference type="PANTHER" id="PTHR10353:SF53">
    <property type="entry name" value="BETA-1,4-GLUCOSIDASE (EUROFUNG)"/>
    <property type="match status" value="1"/>
</dbReference>
<dbReference type="Pfam" id="PF00232">
    <property type="entry name" value="Glyco_hydro_1"/>
    <property type="match status" value="1"/>
</dbReference>
<dbReference type="AlphaFoldDB" id="A0A9W9ESG4"/>
<sequence length="643" mass="72041">MPSLSPLGANPIHYNRFGFDAMTKTVYLMVIPSTDNSPDCAQQLYITKNGTSRPQCTHPVSSPDYHFQSFSYTLNETVRYATSVPTPTTTKTYGPAYTAAVKKLTTSISTSTWGNWLPGQTAISATDTNDPYGQAAWSSMWLAADLQNYTTTGLFSTTVSPTAVPSSELVLPPRDYFGPTDCYEFPDDFILGVAGSAAQIEGAIGLEGRSPSLLEKFGGNGEPNDFVTNENYFLYKQDIQRLAAMGVEYYSFSIPWSRILPFVLPGSPVNQQGIDHYNDLIDTILDAGMHPIVTMLHFDSPLMFVADDNITAHPVIGNANAGYQNETFVEAFVNYGKILLTHFADRVPIWVTFNEPLLYAFNFQGVDNVIHAHSQVYHFYHDQLKGTGKMGLKFNDNFGVPKDPKNASHVEAANRFQEMQLGFFANPIYLGKQYPDSVLNTLPGARKLNATELAYMNNTADFFGIDAYTATVVSPADEGFDSCASNNSSSNSLFPYCVNQETTNIYGWNIGYRSESYVYITPTYLREFLSNIYNTWKHPVFLSEFGFPVYGESTKDLPDQLFDSPRSQYYLSFMSEVLKSIYEDGVHVMGALAWSFVDNWEFGDYSQQFGIQKVNRTTQQRYYKKSFFDLVDFVKTRQSSGRD</sequence>
<keyword evidence="3" id="KW-1185">Reference proteome</keyword>
<dbReference type="GO" id="GO:0008422">
    <property type="term" value="F:beta-glucosidase activity"/>
    <property type="evidence" value="ECO:0007669"/>
    <property type="project" value="TreeGrafter"/>
</dbReference>
<reference evidence="2" key="1">
    <citation type="submission" date="2022-11" db="EMBL/GenBank/DDBJ databases">
        <authorList>
            <person name="Petersen C."/>
        </authorList>
    </citation>
    <scope>NUCLEOTIDE SEQUENCE</scope>
    <source>
        <strain evidence="2">IBT 30069</strain>
    </source>
</reference>
<reference evidence="2" key="2">
    <citation type="journal article" date="2023" name="IMA Fungus">
        <title>Comparative genomic study of the Penicillium genus elucidates a diverse pangenome and 15 lateral gene transfer events.</title>
        <authorList>
            <person name="Petersen C."/>
            <person name="Sorensen T."/>
            <person name="Nielsen M.R."/>
            <person name="Sondergaard T.E."/>
            <person name="Sorensen J.L."/>
            <person name="Fitzpatrick D.A."/>
            <person name="Frisvad J.C."/>
            <person name="Nielsen K.L."/>
        </authorList>
    </citation>
    <scope>NUCLEOTIDE SEQUENCE</scope>
    <source>
        <strain evidence="2">IBT 30069</strain>
    </source>
</reference>
<dbReference type="InterPro" id="IPR017853">
    <property type="entry name" value="GH"/>
</dbReference>
<gene>
    <name evidence="2" type="ORF">N7456_010769</name>
</gene>
<comment type="caution">
    <text evidence="2">The sequence shown here is derived from an EMBL/GenBank/DDBJ whole genome shotgun (WGS) entry which is preliminary data.</text>
</comment>
<protein>
    <submittedName>
        <fullName evidence="2">CAZyme family GH1</fullName>
    </submittedName>
</protein>
<organism evidence="2 3">
    <name type="scientific">Penicillium angulare</name>
    <dbReference type="NCBI Taxonomy" id="116970"/>
    <lineage>
        <taxon>Eukaryota</taxon>
        <taxon>Fungi</taxon>
        <taxon>Dikarya</taxon>
        <taxon>Ascomycota</taxon>
        <taxon>Pezizomycotina</taxon>
        <taxon>Eurotiomycetes</taxon>
        <taxon>Eurotiomycetidae</taxon>
        <taxon>Eurotiales</taxon>
        <taxon>Aspergillaceae</taxon>
        <taxon>Penicillium</taxon>
    </lineage>
</organism>
<name>A0A9W9ESG4_9EURO</name>
<comment type="similarity">
    <text evidence="1">Belongs to the glycosyl hydrolase 1 family.</text>
</comment>
<proteinExistence type="inferred from homology"/>
<dbReference type="Gene3D" id="3.20.20.80">
    <property type="entry name" value="Glycosidases"/>
    <property type="match status" value="1"/>
</dbReference>
<dbReference type="Proteomes" id="UP001149165">
    <property type="component" value="Unassembled WGS sequence"/>
</dbReference>
<dbReference type="OrthoDB" id="65569at2759"/>
<accession>A0A9W9ESG4</accession>